<evidence type="ECO:0000313" key="3">
    <source>
        <dbReference type="Proteomes" id="UP001201163"/>
    </source>
</evidence>
<feature type="compositionally biased region" description="Basic and acidic residues" evidence="1">
    <location>
        <begin position="1"/>
        <end position="10"/>
    </location>
</feature>
<protein>
    <submittedName>
        <fullName evidence="2">Uncharacterized protein</fullName>
    </submittedName>
</protein>
<dbReference type="Proteomes" id="UP001201163">
    <property type="component" value="Unassembled WGS sequence"/>
</dbReference>
<feature type="region of interest" description="Disordered" evidence="1">
    <location>
        <begin position="61"/>
        <end position="92"/>
    </location>
</feature>
<reference evidence="2" key="1">
    <citation type="submission" date="2022-01" db="EMBL/GenBank/DDBJ databases">
        <title>Comparative genomics reveals a dynamic genome evolution in the ectomycorrhizal milk-cap (Lactarius) mushrooms.</title>
        <authorList>
            <consortium name="DOE Joint Genome Institute"/>
            <person name="Lebreton A."/>
            <person name="Tang N."/>
            <person name="Kuo A."/>
            <person name="LaButti K."/>
            <person name="Drula E."/>
            <person name="Barry K."/>
            <person name="Clum A."/>
            <person name="Lipzen A."/>
            <person name="Mousain D."/>
            <person name="Ng V."/>
            <person name="Wang R."/>
            <person name="Wang X."/>
            <person name="Dai Y."/>
            <person name="Henrissat B."/>
            <person name="Grigoriev I.V."/>
            <person name="Guerin-Laguette A."/>
            <person name="Yu F."/>
            <person name="Martin F.M."/>
        </authorList>
    </citation>
    <scope>NUCLEOTIDE SEQUENCE</scope>
    <source>
        <strain evidence="2">QP</strain>
    </source>
</reference>
<comment type="caution">
    <text evidence="2">The sequence shown here is derived from an EMBL/GenBank/DDBJ whole genome shotgun (WGS) entry which is preliminary data.</text>
</comment>
<evidence type="ECO:0000313" key="2">
    <source>
        <dbReference type="EMBL" id="KAH8992384.1"/>
    </source>
</evidence>
<keyword evidence="3" id="KW-1185">Reference proteome</keyword>
<accession>A0AAD4LGC7</accession>
<feature type="region of interest" description="Disordered" evidence="1">
    <location>
        <begin position="150"/>
        <end position="175"/>
    </location>
</feature>
<gene>
    <name evidence="2" type="ORF">EDB92DRAFT_1987736</name>
</gene>
<feature type="region of interest" description="Disordered" evidence="1">
    <location>
        <begin position="379"/>
        <end position="402"/>
    </location>
</feature>
<evidence type="ECO:0000256" key="1">
    <source>
        <dbReference type="SAM" id="MobiDB-lite"/>
    </source>
</evidence>
<dbReference type="EMBL" id="JAKELL010000022">
    <property type="protein sequence ID" value="KAH8992384.1"/>
    <property type="molecule type" value="Genomic_DNA"/>
</dbReference>
<name>A0AAD4LGC7_9AGAM</name>
<feature type="region of interest" description="Disordered" evidence="1">
    <location>
        <begin position="1"/>
        <end position="43"/>
    </location>
</feature>
<proteinExistence type="predicted"/>
<dbReference type="AlphaFoldDB" id="A0AAD4LGC7"/>
<organism evidence="2 3">
    <name type="scientific">Lactarius akahatsu</name>
    <dbReference type="NCBI Taxonomy" id="416441"/>
    <lineage>
        <taxon>Eukaryota</taxon>
        <taxon>Fungi</taxon>
        <taxon>Dikarya</taxon>
        <taxon>Basidiomycota</taxon>
        <taxon>Agaricomycotina</taxon>
        <taxon>Agaricomycetes</taxon>
        <taxon>Russulales</taxon>
        <taxon>Russulaceae</taxon>
        <taxon>Lactarius</taxon>
    </lineage>
</organism>
<feature type="compositionally biased region" description="Basic and acidic residues" evidence="1">
    <location>
        <begin position="33"/>
        <end position="42"/>
    </location>
</feature>
<sequence>MSSLRREERSGGPVGTNENKIVNELGANGETSPDQKGEEHVSRGVTRGCLLGCLALTGPSQAGFHGQPPPPSSFWPSWSNPRTDDGPPPGTLRGGTLLHKGFYDLLALIPTPSPSRFLWGKRRCCSGSGSWSAIRGPRYEDLPGPNSSLRGKVAPPVVNLPPSGPVSPKKGRRISKDMVSSTKPTSFVYCSLAIASLLYIVPRDDVQAASSGDSIDPCFRPHFVFGHSTAASYDNKVNFRGRSNSILIFWNDYILYVTPGTWGHANYAGTYHGANYAVYGQHRDDPYRDNLWSEGALPPTVRLHRKNSEGKYVHRRNRISVTPTPENPNTCLSLLAHPVESMPVPQDSPNDGIRGRIPPIPDVAGAFSRICVFQNVGQGRPETSCRSLPPRSRLPRRHTPHGVNPSGVRLRVVIILDIDV</sequence>